<dbReference type="RefSeq" id="WP_307247660.1">
    <property type="nucleotide sequence ID" value="NZ_JAUSQZ010000001.1"/>
</dbReference>
<name>A0ABT9PA79_9ACTN</name>
<accession>A0ABT9PA79</accession>
<proteinExistence type="predicted"/>
<keyword evidence="2" id="KW-1185">Reference proteome</keyword>
<sequence length="139" mass="14787">MFRQSIVVVRAPALVEESGSAAAQRDWGNAVRTPYGQCNVQPRVTAETEGATGISTAAEWVLHRRGILDLLPTDRVEYDGMTLEVIGVAKKWPRSSGGWHHTEAILSVQSLFAGSSGVDAITAARNAASGGASRKWSPV</sequence>
<gene>
    <name evidence="1" type="ORF">J2S57_005205</name>
</gene>
<evidence type="ECO:0000313" key="2">
    <source>
        <dbReference type="Proteomes" id="UP001235712"/>
    </source>
</evidence>
<protein>
    <submittedName>
        <fullName evidence="1">Uncharacterized protein</fullName>
    </submittedName>
</protein>
<comment type="caution">
    <text evidence="1">The sequence shown here is derived from an EMBL/GenBank/DDBJ whole genome shotgun (WGS) entry which is preliminary data.</text>
</comment>
<organism evidence="1 2">
    <name type="scientific">Kineosporia succinea</name>
    <dbReference type="NCBI Taxonomy" id="84632"/>
    <lineage>
        <taxon>Bacteria</taxon>
        <taxon>Bacillati</taxon>
        <taxon>Actinomycetota</taxon>
        <taxon>Actinomycetes</taxon>
        <taxon>Kineosporiales</taxon>
        <taxon>Kineosporiaceae</taxon>
        <taxon>Kineosporia</taxon>
    </lineage>
</organism>
<reference evidence="1 2" key="1">
    <citation type="submission" date="2023-07" db="EMBL/GenBank/DDBJ databases">
        <title>Sequencing the genomes of 1000 actinobacteria strains.</title>
        <authorList>
            <person name="Klenk H.-P."/>
        </authorList>
    </citation>
    <scope>NUCLEOTIDE SEQUENCE [LARGE SCALE GENOMIC DNA]</scope>
    <source>
        <strain evidence="1 2">DSM 44388</strain>
    </source>
</reference>
<evidence type="ECO:0000313" key="1">
    <source>
        <dbReference type="EMBL" id="MDP9829456.1"/>
    </source>
</evidence>
<dbReference type="Proteomes" id="UP001235712">
    <property type="component" value="Unassembled WGS sequence"/>
</dbReference>
<dbReference type="EMBL" id="JAUSQZ010000001">
    <property type="protein sequence ID" value="MDP9829456.1"/>
    <property type="molecule type" value="Genomic_DNA"/>
</dbReference>